<feature type="transmembrane region" description="Helical" evidence="6">
    <location>
        <begin position="121"/>
        <end position="143"/>
    </location>
</feature>
<name>A0A5D4SZD1_9BACI</name>
<dbReference type="STRING" id="79883.GCA_001636495_03946"/>
<feature type="transmembrane region" description="Helical" evidence="6">
    <location>
        <begin position="60"/>
        <end position="87"/>
    </location>
</feature>
<dbReference type="AlphaFoldDB" id="A0A5D4SZD1"/>
<keyword evidence="3 6" id="KW-0812">Transmembrane</keyword>
<dbReference type="GO" id="GO:0005886">
    <property type="term" value="C:plasma membrane"/>
    <property type="evidence" value="ECO:0007669"/>
    <property type="project" value="UniProtKB-SubCell"/>
</dbReference>
<keyword evidence="2" id="KW-1003">Cell membrane</keyword>
<comment type="caution">
    <text evidence="7">The sequence shown here is derived from an EMBL/GenBank/DDBJ whole genome shotgun (WGS) entry which is preliminary data.</text>
</comment>
<proteinExistence type="predicted"/>
<evidence type="ECO:0000256" key="4">
    <source>
        <dbReference type="ARBA" id="ARBA00022989"/>
    </source>
</evidence>
<evidence type="ECO:0000256" key="3">
    <source>
        <dbReference type="ARBA" id="ARBA00022692"/>
    </source>
</evidence>
<organism evidence="7 8">
    <name type="scientific">Sutcliffiella horikoshii</name>
    <dbReference type="NCBI Taxonomy" id="79883"/>
    <lineage>
        <taxon>Bacteria</taxon>
        <taxon>Bacillati</taxon>
        <taxon>Bacillota</taxon>
        <taxon>Bacilli</taxon>
        <taxon>Bacillales</taxon>
        <taxon>Bacillaceae</taxon>
        <taxon>Sutcliffiella</taxon>
    </lineage>
</organism>
<dbReference type="OrthoDB" id="1653617at2"/>
<gene>
    <name evidence="7" type="ORF">FZC76_12365</name>
</gene>
<reference evidence="7 8" key="1">
    <citation type="submission" date="2019-08" db="EMBL/GenBank/DDBJ databases">
        <title>Bacillus genomes from the desert of Cuatro Cienegas, Coahuila.</title>
        <authorList>
            <person name="Olmedo-Alvarez G."/>
        </authorList>
    </citation>
    <scope>NUCLEOTIDE SEQUENCE [LARGE SCALE GENOMIC DNA]</scope>
    <source>
        <strain evidence="7 8">CH28_1T</strain>
    </source>
</reference>
<dbReference type="InterPro" id="IPR010343">
    <property type="entry name" value="ArAE_1"/>
</dbReference>
<dbReference type="Pfam" id="PF06081">
    <property type="entry name" value="ArAE_1"/>
    <property type="match status" value="1"/>
</dbReference>
<dbReference type="Proteomes" id="UP000322524">
    <property type="component" value="Unassembled WGS sequence"/>
</dbReference>
<evidence type="ECO:0000256" key="2">
    <source>
        <dbReference type="ARBA" id="ARBA00022475"/>
    </source>
</evidence>
<protein>
    <submittedName>
        <fullName evidence="7">Aromatic acid exporter family protein</fullName>
    </submittedName>
</protein>
<dbReference type="PANTHER" id="PTHR30509:SF27">
    <property type="entry name" value="UPF0421 PROTEIN YGAE"/>
    <property type="match status" value="1"/>
</dbReference>
<dbReference type="EMBL" id="VTEV01000005">
    <property type="protein sequence ID" value="TYS67384.1"/>
    <property type="molecule type" value="Genomic_DNA"/>
</dbReference>
<sequence length="365" mass="42758">MKLGARIVKTGIAITLALFVAQWLNVPTPFFAGIAAIFAIQPSIYKSYQSIIEHVQANLIGAILAIIFSLLFGHDPFIIGLTAIFVIGINLKLKIENTIPLALVTVIAIMESPGENFFEFALVRFSTVMIGILCAFLVNLIFLPPKYETRLYYKVKLTTEDIIKWIRINMRHGTEHHLLKTDIEMLHQRVLKLEQLFMLYKEERTYFPTLKNSSSKARKLVIFRQLIVTSNRALYTLKMLHRLENELHHMPVEYQHYIKAELDHLVNLHEQILLKFVGKIKQHNTSEMYEEERFNKQQFIDEFMVHKDNWCEYEGDVEVWYHLFPLVSKIIDYSDQLEHLDKLIDSFQKYHVDDNEFEIGANEEE</sequence>
<dbReference type="RefSeq" id="WP_148988503.1">
    <property type="nucleotide sequence ID" value="NZ_VTEV01000005.1"/>
</dbReference>
<accession>A0A5D4SZD1</accession>
<evidence type="ECO:0000256" key="5">
    <source>
        <dbReference type="ARBA" id="ARBA00023136"/>
    </source>
</evidence>
<evidence type="ECO:0000256" key="1">
    <source>
        <dbReference type="ARBA" id="ARBA00004651"/>
    </source>
</evidence>
<dbReference type="PANTHER" id="PTHR30509">
    <property type="entry name" value="P-HYDROXYBENZOIC ACID EFFLUX PUMP SUBUNIT-RELATED"/>
    <property type="match status" value="1"/>
</dbReference>
<evidence type="ECO:0000256" key="6">
    <source>
        <dbReference type="SAM" id="Phobius"/>
    </source>
</evidence>
<evidence type="ECO:0000313" key="7">
    <source>
        <dbReference type="EMBL" id="TYS67384.1"/>
    </source>
</evidence>
<comment type="subcellular location">
    <subcellularLocation>
        <location evidence="1">Cell membrane</location>
        <topology evidence="1">Multi-pass membrane protein</topology>
    </subcellularLocation>
</comment>
<evidence type="ECO:0000313" key="8">
    <source>
        <dbReference type="Proteomes" id="UP000322524"/>
    </source>
</evidence>
<keyword evidence="4 6" id="KW-1133">Transmembrane helix</keyword>
<keyword evidence="5 6" id="KW-0472">Membrane</keyword>